<feature type="compositionally biased region" description="Basic and acidic residues" evidence="1">
    <location>
        <begin position="177"/>
        <end position="186"/>
    </location>
</feature>
<evidence type="ECO:0000313" key="3">
    <source>
        <dbReference type="Proteomes" id="UP000008021"/>
    </source>
</evidence>
<dbReference type="HOGENOM" id="CLU_102718_0_0_1"/>
<feature type="compositionally biased region" description="Low complexity" evidence="1">
    <location>
        <begin position="25"/>
        <end position="45"/>
    </location>
</feature>
<feature type="compositionally biased region" description="Basic and acidic residues" evidence="1">
    <location>
        <begin position="160"/>
        <end position="169"/>
    </location>
</feature>
<reference evidence="2" key="1">
    <citation type="submission" date="2015-04" db="UniProtKB">
        <authorList>
            <consortium name="EnsemblPlants"/>
        </authorList>
    </citation>
    <scope>IDENTIFICATION</scope>
</reference>
<protein>
    <submittedName>
        <fullName evidence="2">Uncharacterized protein</fullName>
    </submittedName>
</protein>
<name>A0A0E0EM98_9ORYZ</name>
<dbReference type="AlphaFoldDB" id="A0A0E0EM98"/>
<accession>A0A0E0EM98</accession>
<feature type="region of interest" description="Disordered" evidence="1">
    <location>
        <begin position="147"/>
        <end position="216"/>
    </location>
</feature>
<dbReference type="Proteomes" id="UP000008021">
    <property type="component" value="Chromosome 8"/>
</dbReference>
<reference evidence="2" key="2">
    <citation type="submission" date="2018-05" db="EMBL/GenBank/DDBJ databases">
        <title>OmerRS3 (Oryza meridionalis Reference Sequence Version 3).</title>
        <authorList>
            <person name="Zhang J."/>
            <person name="Kudrna D."/>
            <person name="Lee S."/>
            <person name="Talag J."/>
            <person name="Welchert J."/>
            <person name="Wing R.A."/>
        </authorList>
    </citation>
    <scope>NUCLEOTIDE SEQUENCE [LARGE SCALE GENOMIC DNA]</scope>
    <source>
        <strain evidence="2">cv. OR44</strain>
    </source>
</reference>
<sequence length="216" mass="22358">MTPPPTSPSCRHERARARQPRRQGSRTPATRAALARGGASGGCSARTRRNGGDGLEWGHVQHLFYVLGELESFSADANHRLAAHGLHALARWLHTAVGTTAAVAVRRHPGRSTSSISASPTACSGSMARGAGECVDEVEAVEGVTAAEEGEEGGVTGDRVGGEGCRDDELGAGAEEEERRDAGAKEEEGEEQVAPELARGGEDSARRRNGGGSSVA</sequence>
<organism evidence="2">
    <name type="scientific">Oryza meridionalis</name>
    <dbReference type="NCBI Taxonomy" id="40149"/>
    <lineage>
        <taxon>Eukaryota</taxon>
        <taxon>Viridiplantae</taxon>
        <taxon>Streptophyta</taxon>
        <taxon>Embryophyta</taxon>
        <taxon>Tracheophyta</taxon>
        <taxon>Spermatophyta</taxon>
        <taxon>Magnoliopsida</taxon>
        <taxon>Liliopsida</taxon>
        <taxon>Poales</taxon>
        <taxon>Poaceae</taxon>
        <taxon>BOP clade</taxon>
        <taxon>Oryzoideae</taxon>
        <taxon>Oryzeae</taxon>
        <taxon>Oryzinae</taxon>
        <taxon>Oryza</taxon>
    </lineage>
</organism>
<proteinExistence type="predicted"/>
<evidence type="ECO:0000256" key="1">
    <source>
        <dbReference type="SAM" id="MobiDB-lite"/>
    </source>
</evidence>
<feature type="region of interest" description="Disordered" evidence="1">
    <location>
        <begin position="1"/>
        <end position="47"/>
    </location>
</feature>
<dbReference type="EnsemblPlants" id="OMERI08G14050.1">
    <property type="protein sequence ID" value="OMERI08G14050.1"/>
    <property type="gene ID" value="OMERI08G14050"/>
</dbReference>
<feature type="compositionally biased region" description="Basic residues" evidence="1">
    <location>
        <begin position="13"/>
        <end position="24"/>
    </location>
</feature>
<keyword evidence="3" id="KW-1185">Reference proteome</keyword>
<dbReference type="Gramene" id="OMERI08G14050.1">
    <property type="protein sequence ID" value="OMERI08G14050.1"/>
    <property type="gene ID" value="OMERI08G14050"/>
</dbReference>
<evidence type="ECO:0000313" key="2">
    <source>
        <dbReference type="EnsemblPlants" id="OMERI08G14050.1"/>
    </source>
</evidence>